<evidence type="ECO:0000259" key="1">
    <source>
        <dbReference type="Pfam" id="PF02915"/>
    </source>
</evidence>
<dbReference type="EMBL" id="MWDQ01000108">
    <property type="protein sequence ID" value="OQB72883.1"/>
    <property type="molecule type" value="Genomic_DNA"/>
</dbReference>
<dbReference type="InterPro" id="IPR009078">
    <property type="entry name" value="Ferritin-like_SF"/>
</dbReference>
<dbReference type="Proteomes" id="UP000485562">
    <property type="component" value="Unassembled WGS sequence"/>
</dbReference>
<accession>A0A1V6C7I9</accession>
<dbReference type="PANTHER" id="PTHR33531">
    <property type="entry name" value="RUBRERYTHRIN SUBFAMILY"/>
    <property type="match status" value="1"/>
</dbReference>
<dbReference type="AlphaFoldDB" id="A0A1V6C7I9"/>
<name>A0A1V6C7I9_UNCT6</name>
<dbReference type="InterPro" id="IPR012347">
    <property type="entry name" value="Ferritin-like"/>
</dbReference>
<dbReference type="InterPro" id="IPR003251">
    <property type="entry name" value="Rr_diiron-bd_dom"/>
</dbReference>
<dbReference type="GO" id="GO:0046872">
    <property type="term" value="F:metal ion binding"/>
    <property type="evidence" value="ECO:0007669"/>
    <property type="project" value="InterPro"/>
</dbReference>
<feature type="domain" description="Rubrerythrin diiron-binding" evidence="1">
    <location>
        <begin position="6"/>
        <end position="59"/>
    </location>
</feature>
<dbReference type="SUPFAM" id="SSF47240">
    <property type="entry name" value="Ferritin-like"/>
    <property type="match status" value="1"/>
</dbReference>
<protein>
    <submittedName>
        <fullName evidence="2">Rubrerythrin</fullName>
    </submittedName>
</protein>
<organism evidence="2">
    <name type="scientific">candidate division TA06 bacterium ADurb.Bin131</name>
    <dbReference type="NCBI Taxonomy" id="1852827"/>
    <lineage>
        <taxon>Bacteria</taxon>
        <taxon>Bacteria division TA06</taxon>
    </lineage>
</organism>
<proteinExistence type="predicted"/>
<dbReference type="Pfam" id="PF02915">
    <property type="entry name" value="Rubrerythrin"/>
    <property type="match status" value="1"/>
</dbReference>
<comment type="caution">
    <text evidence="2">The sequence shown here is derived from an EMBL/GenBank/DDBJ whole genome shotgun (WGS) entry which is preliminary data.</text>
</comment>
<sequence length="160" mass="18940">MVIKYLNADELFKVAMNIEKQGIDFYQNAIDKSTDKKITEFLKFLVKEEERHYETFKKMDAEMQDIRFRPEGFDEEISQYLRSLVNSGVFENILPRSEWQNITIRDAVNIGIQVEKTSILFYSGILDITEEQSARPALEKIIQEEKHHLVTLSNFWKELK</sequence>
<dbReference type="PANTHER" id="PTHR33531:SF7">
    <property type="entry name" value="HYPOTHETICAL MEMBRANE PROTEIN, CONSERVED"/>
    <property type="match status" value="1"/>
</dbReference>
<reference evidence="2" key="1">
    <citation type="submission" date="2017-02" db="EMBL/GenBank/DDBJ databases">
        <title>Delving into the versatile metabolic prowess of the omnipresent phylum Bacteroidetes.</title>
        <authorList>
            <person name="Nobu M.K."/>
            <person name="Mei R."/>
            <person name="Narihiro T."/>
            <person name="Kuroda K."/>
            <person name="Liu W.-T."/>
        </authorList>
    </citation>
    <scope>NUCLEOTIDE SEQUENCE</scope>
    <source>
        <strain evidence="2">ADurb.Bin131</strain>
    </source>
</reference>
<dbReference type="CDD" id="cd01045">
    <property type="entry name" value="Ferritin_like_AB"/>
    <property type="match status" value="1"/>
</dbReference>
<evidence type="ECO:0000313" key="2">
    <source>
        <dbReference type="EMBL" id="OQB72883.1"/>
    </source>
</evidence>
<dbReference type="GO" id="GO:0016491">
    <property type="term" value="F:oxidoreductase activity"/>
    <property type="evidence" value="ECO:0007669"/>
    <property type="project" value="InterPro"/>
</dbReference>
<dbReference type="Gene3D" id="1.20.1260.10">
    <property type="match status" value="1"/>
</dbReference>
<gene>
    <name evidence="2" type="ORF">BWX89_01166</name>
</gene>